<sequence>MKETMPALETTTAAGGALIKIFGVPVLAGAAATALVFLFMWPKTLREAFLRLTSTIATSGIFGPFAVMAVHSWWPSLFDSAKAVTILYGGDPAMGVLFVAAPVMVAAGLPAWWLIGGVIRWLDRRRDKDIGEIVHDAVEVVKDARGAL</sequence>
<feature type="transmembrane region" description="Helical" evidence="1">
    <location>
        <begin position="48"/>
        <end position="74"/>
    </location>
</feature>
<evidence type="ECO:0000313" key="3">
    <source>
        <dbReference type="Proteomes" id="UP000466332"/>
    </source>
</evidence>
<comment type="caution">
    <text evidence="2">The sequence shown here is derived from an EMBL/GenBank/DDBJ whole genome shotgun (WGS) entry which is preliminary data.</text>
</comment>
<dbReference type="Proteomes" id="UP000466332">
    <property type="component" value="Unassembled WGS sequence"/>
</dbReference>
<keyword evidence="3" id="KW-1185">Reference proteome</keyword>
<keyword evidence="1" id="KW-1133">Transmembrane helix</keyword>
<name>A0ABW9WNJ8_9BURK</name>
<evidence type="ECO:0008006" key="4">
    <source>
        <dbReference type="Google" id="ProtNLM"/>
    </source>
</evidence>
<gene>
    <name evidence="2" type="ORF">GTP55_25725</name>
</gene>
<keyword evidence="1" id="KW-0472">Membrane</keyword>
<proteinExistence type="predicted"/>
<evidence type="ECO:0000313" key="2">
    <source>
        <dbReference type="EMBL" id="MYN42748.1"/>
    </source>
</evidence>
<protein>
    <recommendedName>
        <fullName evidence="4">Phage-related membrane protein</fullName>
    </recommendedName>
</protein>
<dbReference type="RefSeq" id="WP_161047633.1">
    <property type="nucleotide sequence ID" value="NZ_WWCS01000024.1"/>
</dbReference>
<evidence type="ECO:0000256" key="1">
    <source>
        <dbReference type="SAM" id="Phobius"/>
    </source>
</evidence>
<accession>A0ABW9WNJ8</accession>
<organism evidence="2 3">
    <name type="scientific">Duganella margarita</name>
    <dbReference type="NCBI Taxonomy" id="2692170"/>
    <lineage>
        <taxon>Bacteria</taxon>
        <taxon>Pseudomonadati</taxon>
        <taxon>Pseudomonadota</taxon>
        <taxon>Betaproteobacteria</taxon>
        <taxon>Burkholderiales</taxon>
        <taxon>Oxalobacteraceae</taxon>
        <taxon>Telluria group</taxon>
        <taxon>Duganella</taxon>
    </lineage>
</organism>
<feature type="transmembrane region" description="Helical" evidence="1">
    <location>
        <begin position="94"/>
        <end position="119"/>
    </location>
</feature>
<reference evidence="2 3" key="1">
    <citation type="submission" date="2019-12" db="EMBL/GenBank/DDBJ databases">
        <title>Novel species isolated from a subtropical stream in China.</title>
        <authorList>
            <person name="Lu H."/>
        </authorList>
    </citation>
    <scope>NUCLEOTIDE SEQUENCE [LARGE SCALE GENOMIC DNA]</scope>
    <source>
        <strain evidence="2 3">FT109W</strain>
    </source>
</reference>
<keyword evidence="1" id="KW-0812">Transmembrane</keyword>
<feature type="transmembrane region" description="Helical" evidence="1">
    <location>
        <begin position="20"/>
        <end position="41"/>
    </location>
</feature>
<dbReference type="EMBL" id="WWCS01000024">
    <property type="protein sequence ID" value="MYN42748.1"/>
    <property type="molecule type" value="Genomic_DNA"/>
</dbReference>